<dbReference type="InterPro" id="IPR031939">
    <property type="entry name" value="Adhesin_E-like"/>
</dbReference>
<organism evidence="2 3">
    <name type="scientific">Rhizobium rhizogenes NBRC 13257</name>
    <dbReference type="NCBI Taxonomy" id="1220581"/>
    <lineage>
        <taxon>Bacteria</taxon>
        <taxon>Pseudomonadati</taxon>
        <taxon>Pseudomonadota</taxon>
        <taxon>Alphaproteobacteria</taxon>
        <taxon>Hyphomicrobiales</taxon>
        <taxon>Rhizobiaceae</taxon>
        <taxon>Rhizobium/Agrobacterium group</taxon>
        <taxon>Rhizobium</taxon>
    </lineage>
</organism>
<dbReference type="Pfam" id="PF16747">
    <property type="entry name" value="Adhesin_E"/>
    <property type="match status" value="1"/>
</dbReference>
<gene>
    <name evidence="2" type="ORF">RRH01S_33_00050</name>
</gene>
<name>A0AA87U7X2_RHIRH</name>
<evidence type="ECO:0000313" key="3">
    <source>
        <dbReference type="Proteomes" id="UP000026941"/>
    </source>
</evidence>
<accession>A0AA87U7X2</accession>
<comment type="caution">
    <text evidence="2">The sequence shown here is derived from an EMBL/GenBank/DDBJ whole genome shotgun (WGS) entry which is preliminary data.</text>
</comment>
<protein>
    <recommendedName>
        <fullName evidence="1">Surface-adhesin protein E-like domain-containing protein</fullName>
    </recommendedName>
</protein>
<evidence type="ECO:0000313" key="2">
    <source>
        <dbReference type="EMBL" id="GAJ97121.1"/>
    </source>
</evidence>
<feature type="domain" description="Surface-adhesin protein E-like" evidence="1">
    <location>
        <begin position="137"/>
        <end position="238"/>
    </location>
</feature>
<dbReference type="EMBL" id="BAYX01000033">
    <property type="protein sequence ID" value="GAJ97121.1"/>
    <property type="molecule type" value="Genomic_DNA"/>
</dbReference>
<dbReference type="Proteomes" id="UP000026941">
    <property type="component" value="Unassembled WGS sequence"/>
</dbReference>
<dbReference type="RefSeq" id="WP_042477764.1">
    <property type="nucleotide sequence ID" value="NZ_BAYX01000033.1"/>
</dbReference>
<reference evidence="2 3" key="1">
    <citation type="submission" date="2014-05" db="EMBL/GenBank/DDBJ databases">
        <title>Whole genome shotgun sequence of Rhizobium rhizogenes NBRC 13257.</title>
        <authorList>
            <person name="Katano-Makiyama Y."/>
            <person name="Hosoyama A."/>
            <person name="Hashimoto M."/>
            <person name="Hosoyama Y."/>
            <person name="Noguchi M."/>
            <person name="Tsuchikane K."/>
            <person name="Kimura A."/>
            <person name="Ohji S."/>
            <person name="Ichikawa N."/>
            <person name="Yamazoe A."/>
            <person name="Fujita N."/>
        </authorList>
    </citation>
    <scope>NUCLEOTIDE SEQUENCE [LARGE SCALE GENOMIC DNA]</scope>
    <source>
        <strain evidence="2 3">NBRC 13257</strain>
    </source>
</reference>
<proteinExistence type="predicted"/>
<dbReference type="AlphaFoldDB" id="A0AA87U7X2"/>
<sequence length="464" mass="50945">MSLEAHVVGKIALVCFLLFGPSAIAGQWETIATMPGLEYLPESAHRIGDRVYLIHRNTPREGAANFVIADDLDCQNQALRISWANGSLGKVTGRYYNNGKSQDRYASVDFKAADTDQVFYDWACKLPLQPERLVNVRTEQEGALTQVDISSVKRIGAVATLWMRHDYPTINFDPPYNAPFDSKREFVRLNCDTSRYSILVGYDFMPDGTVTDGMIAPEEDTALTPSDSYAAAKEIACNTSMDLKSFAGIGGITSRPKPPLPPKRGIEDVAIPTEVAKAVARLLSILPDEPVVSEAKITQTSKSSLVQTSRQVIVVIKPKKDGTTRVQEIYDRGVSVDREVLGPVQLKSKMNSNMAEASDVTLTTSLTVNSGTWAAGQEFSFEIEMPATAGPKKFEMSCKIGEPIEANTIHRSLAGHAWPLECDRKGDSKMRGYYVGQLRYFFVAHSESSLGRSDSTIDGIEIGR</sequence>
<evidence type="ECO:0000259" key="1">
    <source>
        <dbReference type="Pfam" id="PF16747"/>
    </source>
</evidence>